<dbReference type="Pfam" id="PF10321">
    <property type="entry name" value="7TM_GPCR_Srt"/>
    <property type="match status" value="1"/>
</dbReference>
<keyword evidence="1" id="KW-1133">Transmembrane helix</keyword>
<proteinExistence type="predicted"/>
<name>A0A914EN47_9BILA</name>
<feature type="transmembrane region" description="Helical" evidence="1">
    <location>
        <begin position="12"/>
        <end position="29"/>
    </location>
</feature>
<dbReference type="WBParaSite" id="ACRNAN_scaffold8905.g19309.t1">
    <property type="protein sequence ID" value="ACRNAN_scaffold8905.g19309.t1"/>
    <property type="gene ID" value="ACRNAN_scaffold8905.g19309"/>
</dbReference>
<accession>A0A914EN47</accession>
<sequence>MVNLGLIDIGQLLSYYLVFSLMLLTNSNFGDTFSKVSMSLSNATWVGEASMVFRRIKTNKAKVMVSYEWRLFLQAMFICFYKSVISVMWNFYVPTQPIPYFIFICFSLLESGYTPFMYLLVNKSLRGHIIKLVLSNSQTNTLQPFKVIHQVPKANVAWQT</sequence>
<reference evidence="3" key="1">
    <citation type="submission" date="2022-11" db="UniProtKB">
        <authorList>
            <consortium name="WormBaseParasite"/>
        </authorList>
    </citation>
    <scope>IDENTIFICATION</scope>
</reference>
<feature type="transmembrane region" description="Helical" evidence="1">
    <location>
        <begin position="71"/>
        <end position="92"/>
    </location>
</feature>
<keyword evidence="1" id="KW-0472">Membrane</keyword>
<organism evidence="2 3">
    <name type="scientific">Acrobeloides nanus</name>
    <dbReference type="NCBI Taxonomy" id="290746"/>
    <lineage>
        <taxon>Eukaryota</taxon>
        <taxon>Metazoa</taxon>
        <taxon>Ecdysozoa</taxon>
        <taxon>Nematoda</taxon>
        <taxon>Chromadorea</taxon>
        <taxon>Rhabditida</taxon>
        <taxon>Tylenchina</taxon>
        <taxon>Cephalobomorpha</taxon>
        <taxon>Cephaloboidea</taxon>
        <taxon>Cephalobidae</taxon>
        <taxon>Acrobeloides</taxon>
    </lineage>
</organism>
<dbReference type="AlphaFoldDB" id="A0A914EN47"/>
<evidence type="ECO:0000313" key="3">
    <source>
        <dbReference type="WBParaSite" id="ACRNAN_scaffold8905.g19309.t1"/>
    </source>
</evidence>
<evidence type="ECO:0000313" key="2">
    <source>
        <dbReference type="Proteomes" id="UP000887540"/>
    </source>
</evidence>
<evidence type="ECO:0000256" key="1">
    <source>
        <dbReference type="SAM" id="Phobius"/>
    </source>
</evidence>
<keyword evidence="1" id="KW-0812">Transmembrane</keyword>
<keyword evidence="2" id="KW-1185">Reference proteome</keyword>
<dbReference type="InterPro" id="IPR019425">
    <property type="entry name" value="7TM_GPCR_serpentine_rcpt_Srt"/>
</dbReference>
<dbReference type="Proteomes" id="UP000887540">
    <property type="component" value="Unplaced"/>
</dbReference>
<feature type="transmembrane region" description="Helical" evidence="1">
    <location>
        <begin position="98"/>
        <end position="121"/>
    </location>
</feature>
<protein>
    <submittedName>
        <fullName evidence="3">Uncharacterized protein</fullName>
    </submittedName>
</protein>